<dbReference type="Pfam" id="PF00933">
    <property type="entry name" value="Glyco_hydro_3"/>
    <property type="match status" value="1"/>
</dbReference>
<evidence type="ECO:0000259" key="3">
    <source>
        <dbReference type="SMART" id="SM01217"/>
    </source>
</evidence>
<dbReference type="AlphaFoldDB" id="A0A4P6FJV3"/>
<dbReference type="InterPro" id="IPR017853">
    <property type="entry name" value="GH"/>
</dbReference>
<reference evidence="4 5" key="1">
    <citation type="submission" date="2019-01" db="EMBL/GenBank/DDBJ databases">
        <title>Genome sequencing of strain FW100M-8.</title>
        <authorList>
            <person name="Heo J."/>
            <person name="Kim S.-J."/>
            <person name="Kim J.-S."/>
            <person name="Hong S.-B."/>
            <person name="Kwon S.-W."/>
        </authorList>
    </citation>
    <scope>NUCLEOTIDE SEQUENCE [LARGE SCALE GENOMIC DNA]</scope>
    <source>
        <strain evidence="4 5">FW100M-8</strain>
    </source>
</reference>
<dbReference type="SUPFAM" id="SSF51445">
    <property type="entry name" value="(Trans)glycosidases"/>
    <property type="match status" value="1"/>
</dbReference>
<sequence length="677" mass="72161">MVKVFTADGDIRDERVPEHVPQIAGWVRGVPRFGVPDLLITDAALGITNPGGGREGDTATALPAGIALGATFNRALAREVGALLGREARERGFNVLCGGSMNLIRDLHNGRNFEYVSEDPLLSGEIAGETVAGTQSEGVVSLLKHLSLNASETNKFWLDAVIEPAAHRESDLLAFQIGIEIAEPGTIMAGYNKVNGEYSGGNATLLDDIVKGAFGYRGWIMSDWRAVYSWRFAEYGLDQHSGAQLDEEEWFAGPLRAALEAGEFSRARLSDMVRRILRSLFDVGVTGEPGPAVDRAAHARIALEAARQGIVLLKNEGDLLPLSPGEKTIAVIGGHAHLGVPAGSGSSLTLAEGGWPLNTALGGDGPLWRLRREVVHPSAPLEHLRRLHPDATFIYDPALTPAAAAALAKRADIAIVFAVAWEGEGFDSADRSLPRGQDEVIAAVAEANPSTIVVLETGNPPSMPWLDSVPAVVEAWYSGQNGGEAIAEMLTGVVNPSGRLPVTFPASDDQLVFPVTPNYGETWGTAATIEYAEGSDVGYRHHAKHALPPAFAFGHGLSYTEFSYDDVVITAGDGGVQATLTVVNTGGRRGAEVAQFYAIARDGEPRARLLDYERVELDPGESASIVLTADPRLLADFDLESGSWHIRGGEYELAVGRSAVRFEASTTVKIEDVRFGD</sequence>
<comment type="similarity">
    <text evidence="1">Belongs to the glycosyl hydrolase 3 family.</text>
</comment>
<dbReference type="Gene3D" id="3.40.50.1700">
    <property type="entry name" value="Glycoside hydrolase family 3 C-terminal domain"/>
    <property type="match status" value="1"/>
</dbReference>
<dbReference type="InterPro" id="IPR036962">
    <property type="entry name" value="Glyco_hydro_3_N_sf"/>
</dbReference>
<dbReference type="SUPFAM" id="SSF52279">
    <property type="entry name" value="Beta-D-glucan exohydrolase, C-terminal domain"/>
    <property type="match status" value="1"/>
</dbReference>
<dbReference type="GO" id="GO:0005975">
    <property type="term" value="P:carbohydrate metabolic process"/>
    <property type="evidence" value="ECO:0007669"/>
    <property type="project" value="InterPro"/>
</dbReference>
<dbReference type="KEGG" id="agf:ET445_06805"/>
<accession>A0A4P6FJV3</accession>
<dbReference type="InterPro" id="IPR026891">
    <property type="entry name" value="Fn3-like"/>
</dbReference>
<dbReference type="Pfam" id="PF01915">
    <property type="entry name" value="Glyco_hydro_3_C"/>
    <property type="match status" value="1"/>
</dbReference>
<dbReference type="Gene3D" id="3.20.20.300">
    <property type="entry name" value="Glycoside hydrolase, family 3, N-terminal domain"/>
    <property type="match status" value="1"/>
</dbReference>
<dbReference type="InterPro" id="IPR013783">
    <property type="entry name" value="Ig-like_fold"/>
</dbReference>
<gene>
    <name evidence="4" type="ORF">ET445_06805</name>
</gene>
<evidence type="ECO:0000256" key="2">
    <source>
        <dbReference type="ARBA" id="ARBA00022801"/>
    </source>
</evidence>
<dbReference type="EMBL" id="CP035491">
    <property type="protein sequence ID" value="QAY74899.1"/>
    <property type="molecule type" value="Genomic_DNA"/>
</dbReference>
<dbReference type="InterPro" id="IPR002772">
    <property type="entry name" value="Glyco_hydro_3_C"/>
</dbReference>
<dbReference type="Gene3D" id="2.60.40.10">
    <property type="entry name" value="Immunoglobulins"/>
    <property type="match status" value="1"/>
</dbReference>
<dbReference type="PRINTS" id="PR00133">
    <property type="entry name" value="GLHYDRLASE3"/>
</dbReference>
<keyword evidence="2" id="KW-0378">Hydrolase</keyword>
<dbReference type="SMART" id="SM01217">
    <property type="entry name" value="Fn3_like"/>
    <property type="match status" value="1"/>
</dbReference>
<dbReference type="PANTHER" id="PTHR42715:SF10">
    <property type="entry name" value="BETA-GLUCOSIDASE"/>
    <property type="match status" value="1"/>
</dbReference>
<dbReference type="OrthoDB" id="3187421at2"/>
<dbReference type="InterPro" id="IPR036881">
    <property type="entry name" value="Glyco_hydro_3_C_sf"/>
</dbReference>
<evidence type="ECO:0000313" key="5">
    <source>
        <dbReference type="Proteomes" id="UP000291259"/>
    </source>
</evidence>
<dbReference type="InterPro" id="IPR001764">
    <property type="entry name" value="Glyco_hydro_3_N"/>
</dbReference>
<evidence type="ECO:0000256" key="1">
    <source>
        <dbReference type="ARBA" id="ARBA00005336"/>
    </source>
</evidence>
<proteinExistence type="inferred from homology"/>
<feature type="domain" description="Fibronectin type III-like" evidence="3">
    <location>
        <begin position="592"/>
        <end position="659"/>
    </location>
</feature>
<dbReference type="PANTHER" id="PTHR42715">
    <property type="entry name" value="BETA-GLUCOSIDASE"/>
    <property type="match status" value="1"/>
</dbReference>
<dbReference type="GO" id="GO:0004553">
    <property type="term" value="F:hydrolase activity, hydrolyzing O-glycosyl compounds"/>
    <property type="evidence" value="ECO:0007669"/>
    <property type="project" value="InterPro"/>
</dbReference>
<keyword evidence="5" id="KW-1185">Reference proteome</keyword>
<name>A0A4P6FJV3_9MICO</name>
<dbReference type="Proteomes" id="UP000291259">
    <property type="component" value="Chromosome"/>
</dbReference>
<protein>
    <submittedName>
        <fullName evidence="4">Beta-glucosidase</fullName>
    </submittedName>
</protein>
<evidence type="ECO:0000313" key="4">
    <source>
        <dbReference type="EMBL" id="QAY74899.1"/>
    </source>
</evidence>
<organism evidence="4 5">
    <name type="scientific">Agromyces protaetiae</name>
    <dbReference type="NCBI Taxonomy" id="2509455"/>
    <lineage>
        <taxon>Bacteria</taxon>
        <taxon>Bacillati</taxon>
        <taxon>Actinomycetota</taxon>
        <taxon>Actinomycetes</taxon>
        <taxon>Micrococcales</taxon>
        <taxon>Microbacteriaceae</taxon>
        <taxon>Agromyces</taxon>
    </lineage>
</organism>
<dbReference type="Pfam" id="PF14310">
    <property type="entry name" value="Fn3-like"/>
    <property type="match status" value="1"/>
</dbReference>
<dbReference type="InterPro" id="IPR050288">
    <property type="entry name" value="Cellulose_deg_GH3"/>
</dbReference>